<dbReference type="PANTHER" id="PTHR43044">
    <property type="match status" value="1"/>
</dbReference>
<evidence type="ECO:0000313" key="3">
    <source>
        <dbReference type="Proteomes" id="UP000011991"/>
    </source>
</evidence>
<feature type="transmembrane region" description="Helical" evidence="1">
    <location>
        <begin position="176"/>
        <end position="195"/>
    </location>
</feature>
<keyword evidence="3" id="KW-1185">Reference proteome</keyword>
<feature type="transmembrane region" description="Helical" evidence="1">
    <location>
        <begin position="334"/>
        <end position="355"/>
    </location>
</feature>
<dbReference type="Proteomes" id="UP000011991">
    <property type="component" value="Unassembled WGS sequence"/>
</dbReference>
<feature type="transmembrane region" description="Helical" evidence="1">
    <location>
        <begin position="362"/>
        <end position="381"/>
    </location>
</feature>
<feature type="transmembrane region" description="Helical" evidence="1">
    <location>
        <begin position="401"/>
        <end position="424"/>
    </location>
</feature>
<sequence>MPEANLASPSKFSHHFNPTAELQMSKHAPAIKPADDPAFKLPASLSALSLPLCIGGVLVLIVGWLIATFGVDQPKFGMSAYLTAFMYCLTLVLGSLFFVMIQHLVRAGWSTVLRRIAELVMIMIIPMAVLFLPIVVTLWTTDAALYRWDSPTFAQDNHLDPAMWENKTMWLSQDWFTVRACIYFAIWIGLAVYYFRGSVEQDETGERAATDRMQFWSGPAVMLYCGSMTFAMFDWVMSLAPMWFSTMFGVYLFAGSILSAHCILAVAAYLLQQAGAMRDEVTVEHYHDLGKLIFGFVTFWTYISFSQYLLIWYANIPEETEWLYHRQLGTWGSLSLVLVFLHWMLPFLGTMSMYVRRRPRWVFFWAFYVLVMHYVDIYWMVMPEAHAGVPGAHGSAGGALGVVASVLCVLGMVALMVGLVLRVASQTRIVAVRDPRLAESIAFENI</sequence>
<evidence type="ECO:0000256" key="1">
    <source>
        <dbReference type="SAM" id="Phobius"/>
    </source>
</evidence>
<evidence type="ECO:0000313" key="2">
    <source>
        <dbReference type="EMBL" id="EMI22683.1"/>
    </source>
</evidence>
<dbReference type="PATRIC" id="fig|1265738.3.peg.390"/>
<keyword evidence="1" id="KW-0812">Transmembrane</keyword>
<name>M5RTL2_9BACT</name>
<feature type="transmembrane region" description="Helical" evidence="1">
    <location>
        <begin position="248"/>
        <end position="271"/>
    </location>
</feature>
<dbReference type="EMBL" id="ANOG01000056">
    <property type="protein sequence ID" value="EMI22683.1"/>
    <property type="molecule type" value="Genomic_DNA"/>
</dbReference>
<accession>M5RTL2</accession>
<dbReference type="AlphaFoldDB" id="M5RTL2"/>
<keyword evidence="1" id="KW-0472">Membrane</keyword>
<reference evidence="2 3" key="1">
    <citation type="journal article" date="2013" name="Mar. Genomics">
        <title>Expression of sulfatases in Rhodopirellula baltica and the diversity of sulfatases in the genus Rhodopirellula.</title>
        <authorList>
            <person name="Wegner C.E."/>
            <person name="Richter-Heitmann T."/>
            <person name="Klindworth A."/>
            <person name="Klockow C."/>
            <person name="Richter M."/>
            <person name="Achstetter T."/>
            <person name="Glockner F.O."/>
            <person name="Harder J."/>
        </authorList>
    </citation>
    <scope>NUCLEOTIDE SEQUENCE [LARGE SCALE GENOMIC DNA]</scope>
    <source>
        <strain evidence="2 3">SM1</strain>
    </source>
</reference>
<proteinExistence type="predicted"/>
<feature type="transmembrane region" description="Helical" evidence="1">
    <location>
        <begin position="119"/>
        <end position="139"/>
    </location>
</feature>
<comment type="caution">
    <text evidence="2">The sequence shown here is derived from an EMBL/GenBank/DDBJ whole genome shotgun (WGS) entry which is preliminary data.</text>
</comment>
<dbReference type="PANTHER" id="PTHR43044:SF1">
    <property type="entry name" value="QUINOL:CYTOCHROME C OXIDOREDUCTASE QUINONE-BINDING SUBUNIT 2"/>
    <property type="match status" value="1"/>
</dbReference>
<protein>
    <submittedName>
        <fullName evidence="2">Putative membrane protein</fullName>
    </submittedName>
</protein>
<gene>
    <name evidence="2" type="ORF">RMSM_00387</name>
</gene>
<feature type="transmembrane region" description="Helical" evidence="1">
    <location>
        <begin position="47"/>
        <end position="67"/>
    </location>
</feature>
<feature type="transmembrane region" description="Helical" evidence="1">
    <location>
        <begin position="292"/>
        <end position="314"/>
    </location>
</feature>
<organism evidence="2 3">
    <name type="scientific">Rhodopirellula maiorica SM1</name>
    <dbReference type="NCBI Taxonomy" id="1265738"/>
    <lineage>
        <taxon>Bacteria</taxon>
        <taxon>Pseudomonadati</taxon>
        <taxon>Planctomycetota</taxon>
        <taxon>Planctomycetia</taxon>
        <taxon>Pirellulales</taxon>
        <taxon>Pirellulaceae</taxon>
        <taxon>Novipirellula</taxon>
    </lineage>
</organism>
<keyword evidence="1" id="KW-1133">Transmembrane helix</keyword>
<feature type="transmembrane region" description="Helical" evidence="1">
    <location>
        <begin position="79"/>
        <end position="99"/>
    </location>
</feature>
<feature type="transmembrane region" description="Helical" evidence="1">
    <location>
        <begin position="215"/>
        <end position="236"/>
    </location>
</feature>